<gene>
    <name evidence="7" type="ORF">JBW_01795</name>
</gene>
<comment type="similarity">
    <text evidence="5">Belongs to the alpha-IPM synthase/homocitrate synthase family.</text>
</comment>
<accession>I8U5Q6</accession>
<evidence type="ECO:0000256" key="1">
    <source>
        <dbReference type="ARBA" id="ARBA00009405"/>
    </source>
</evidence>
<dbReference type="SUPFAM" id="SSF51569">
    <property type="entry name" value="Aldolase"/>
    <property type="match status" value="1"/>
</dbReference>
<dbReference type="PANTHER" id="PTHR42738">
    <property type="entry name" value="HYDROXYMETHYLGLUTARYL-COA LYASE"/>
    <property type="match status" value="1"/>
</dbReference>
<dbReference type="PROSITE" id="PS00815">
    <property type="entry name" value="AIPM_HOMOCIT_SYNTH_1"/>
    <property type="match status" value="1"/>
</dbReference>
<dbReference type="NCBIfam" id="NF004283">
    <property type="entry name" value="PRK05692.1"/>
    <property type="match status" value="1"/>
</dbReference>
<reference evidence="7 8" key="1">
    <citation type="journal article" date="2015" name="Genome Announc.">
        <title>Complete Genome Sequence of Pelosinus fermentans JBW45, a Member of a Remarkably Competitive Group of Negativicutes in the Firmicutes Phylum.</title>
        <authorList>
            <person name="De Leon K.B."/>
            <person name="Utturkar S.M."/>
            <person name="Camilleri L.B."/>
            <person name="Elias D.A."/>
            <person name="Arkin A.P."/>
            <person name="Fields M.W."/>
            <person name="Brown S.D."/>
            <person name="Wall J.D."/>
        </authorList>
    </citation>
    <scope>NUCLEOTIDE SEQUENCE [LARGE SCALE GENOMIC DNA]</scope>
    <source>
        <strain evidence="7 8">JBW45</strain>
    </source>
</reference>
<name>I8U5Q6_9FIRM</name>
<dbReference type="GO" id="GO:0006552">
    <property type="term" value="P:L-leucine catabolic process"/>
    <property type="evidence" value="ECO:0007669"/>
    <property type="project" value="TreeGrafter"/>
</dbReference>
<organism evidence="7 8">
    <name type="scientific">Pelosinus fermentans JBW45</name>
    <dbReference type="NCBI Taxonomy" id="1192197"/>
    <lineage>
        <taxon>Bacteria</taxon>
        <taxon>Bacillati</taxon>
        <taxon>Bacillota</taxon>
        <taxon>Negativicutes</taxon>
        <taxon>Selenomonadales</taxon>
        <taxon>Sporomusaceae</taxon>
        <taxon>Pelosinus</taxon>
    </lineage>
</organism>
<evidence type="ECO:0000313" key="8">
    <source>
        <dbReference type="Proteomes" id="UP000005361"/>
    </source>
</evidence>
<evidence type="ECO:0000259" key="6">
    <source>
        <dbReference type="PROSITE" id="PS50991"/>
    </source>
</evidence>
<dbReference type="KEGG" id="pft:JBW_01795"/>
<keyword evidence="4 7" id="KW-0456">Lyase</keyword>
<dbReference type="InterPro" id="IPR043594">
    <property type="entry name" value="HMGL"/>
</dbReference>
<dbReference type="STRING" id="1192197.JBW_01795"/>
<dbReference type="HOGENOM" id="CLU_022138_3_2_9"/>
<evidence type="ECO:0000256" key="2">
    <source>
        <dbReference type="ARBA" id="ARBA00022679"/>
    </source>
</evidence>
<dbReference type="GO" id="GO:0004419">
    <property type="term" value="F:hydroxymethylglutaryl-CoA lyase activity"/>
    <property type="evidence" value="ECO:0007669"/>
    <property type="project" value="UniProtKB-EC"/>
</dbReference>
<dbReference type="GO" id="GO:0046912">
    <property type="term" value="F:acyltransferase activity, acyl groups converted into alkyl on transfer"/>
    <property type="evidence" value="ECO:0007669"/>
    <property type="project" value="InterPro"/>
</dbReference>
<comment type="similarity">
    <text evidence="1">Belongs to the HMG-CoA lyase family.</text>
</comment>
<proteinExistence type="inferred from homology"/>
<evidence type="ECO:0000256" key="4">
    <source>
        <dbReference type="ARBA" id="ARBA00023239"/>
    </source>
</evidence>
<dbReference type="PANTHER" id="PTHR42738:SF7">
    <property type="entry name" value="HYDROXYMETHYLGLUTARYL-COA LYASE"/>
    <property type="match status" value="1"/>
</dbReference>
<dbReference type="EC" id="4.1.3.4" evidence="7"/>
<dbReference type="EMBL" id="CP010978">
    <property type="protein sequence ID" value="AJQ27145.1"/>
    <property type="molecule type" value="Genomic_DNA"/>
</dbReference>
<sequence length="321" mass="35401">MIHMNQSNMIWPDKVTICEVGLRDGLQNEKKILSVEEKLELLDMVVASGIKVIEVGSFVHPKAIPQMADTEKVVQRMKRVDGVEYRALVPNLKGLERAHAAGLTKAKLTVSVSESHCINNFNQTPLEMMEGFIPCVEYAAKHNIKVSGALSSAWGCAFEGKIPVQQIEKIVRAYLKLEITELSLSDATGMGNPRQVYEIGKYMVENFPQVKWILHFHNTRDMALSNIVAGIQAGITTFDGAFGGLGGCPYIPGASGNIATEDVVHMLHEMGIDTRVDLLKAIATARTAQQMVDHQAESHVLKAGRCEDLTNERVRHQNNKS</sequence>
<dbReference type="PROSITE" id="PS50991">
    <property type="entry name" value="PYR_CT"/>
    <property type="match status" value="1"/>
</dbReference>
<dbReference type="Proteomes" id="UP000005361">
    <property type="component" value="Chromosome"/>
</dbReference>
<dbReference type="FunFam" id="3.20.20.70:FF:000071">
    <property type="entry name" value="Hydroxymethylglutaryl-CoA lyase"/>
    <property type="match status" value="1"/>
</dbReference>
<dbReference type="InterPro" id="IPR002034">
    <property type="entry name" value="AIPM/Hcit_synth_CS"/>
</dbReference>
<dbReference type="InterPro" id="IPR000891">
    <property type="entry name" value="PYR_CT"/>
</dbReference>
<reference evidence="8" key="2">
    <citation type="submission" date="2015-02" db="EMBL/GenBank/DDBJ databases">
        <title>Complete Genome Sequence of Pelosinus fermentans JBW45.</title>
        <authorList>
            <person name="De Leon K.B."/>
            <person name="Utturkar S.M."/>
            <person name="Camilleri L.B."/>
            <person name="Arkin A.P."/>
            <person name="Fields M.W."/>
            <person name="Brown S.D."/>
            <person name="Wall J.D."/>
        </authorList>
    </citation>
    <scope>NUCLEOTIDE SEQUENCE [LARGE SCALE GENOMIC DNA]</scope>
    <source>
        <strain evidence="8">JBW45</strain>
    </source>
</reference>
<dbReference type="AlphaFoldDB" id="I8U5Q6"/>
<dbReference type="GO" id="GO:0046951">
    <property type="term" value="P:ketone body biosynthetic process"/>
    <property type="evidence" value="ECO:0007669"/>
    <property type="project" value="TreeGrafter"/>
</dbReference>
<evidence type="ECO:0000313" key="7">
    <source>
        <dbReference type="EMBL" id="AJQ27145.1"/>
    </source>
</evidence>
<dbReference type="Gene3D" id="3.20.20.70">
    <property type="entry name" value="Aldolase class I"/>
    <property type="match status" value="1"/>
</dbReference>
<evidence type="ECO:0000256" key="5">
    <source>
        <dbReference type="RuleBase" id="RU003523"/>
    </source>
</evidence>
<feature type="domain" description="Pyruvate carboxyltransferase" evidence="6">
    <location>
        <begin position="15"/>
        <end position="282"/>
    </location>
</feature>
<protein>
    <submittedName>
        <fullName evidence="7">Hydroxymethylglutaryl-CoA lyase</fullName>
        <ecNumber evidence="7">4.1.3.4</ecNumber>
    </submittedName>
</protein>
<dbReference type="Pfam" id="PF00682">
    <property type="entry name" value="HMGL-like"/>
    <property type="match status" value="1"/>
</dbReference>
<dbReference type="GO" id="GO:0046872">
    <property type="term" value="F:metal ion binding"/>
    <property type="evidence" value="ECO:0007669"/>
    <property type="project" value="UniProtKB-KW"/>
</dbReference>
<evidence type="ECO:0000256" key="3">
    <source>
        <dbReference type="ARBA" id="ARBA00022723"/>
    </source>
</evidence>
<keyword evidence="3" id="KW-0479">Metal-binding</keyword>
<keyword evidence="2 5" id="KW-0808">Transferase</keyword>
<dbReference type="InterPro" id="IPR013785">
    <property type="entry name" value="Aldolase_TIM"/>
</dbReference>
<dbReference type="CDD" id="cd07938">
    <property type="entry name" value="DRE_TIM_HMGL"/>
    <property type="match status" value="1"/>
</dbReference>